<evidence type="ECO:0000313" key="6">
    <source>
        <dbReference type="Proteomes" id="UP001465755"/>
    </source>
</evidence>
<comment type="caution">
    <text evidence="5">The sequence shown here is derived from an EMBL/GenBank/DDBJ whole genome shotgun (WGS) entry which is preliminary data.</text>
</comment>
<dbReference type="Proteomes" id="UP001465755">
    <property type="component" value="Unassembled WGS sequence"/>
</dbReference>
<accession>A0AAW1NUR2</accession>
<gene>
    <name evidence="5" type="ORF">WJX73_001900</name>
</gene>
<evidence type="ECO:0000256" key="2">
    <source>
        <dbReference type="ARBA" id="ARBA00023161"/>
    </source>
</evidence>
<keyword evidence="6" id="KW-1185">Reference proteome</keyword>
<sequence>MDSSCVVVGVAGPDAEETRLLVSQLTNYDVPRTSDIVPSELQSPLFAGSRSGLAAFYSIESRVLYVQLLLDFNKLDPSNLSTNDRLQQSGKDEAAREAFSLQDMLWLLLSCHVVLWLQPSTDVSPKMLPWLKGLQAVKQAAADQLMQLQPLRNVFNSVPQQQHRGSKGKQAAQHGQAQGSGTSEPVPQLALLFPSGLSAADAKTVQLQEAALDAQVRQNLSQAGLLAPPAGKPGLLFTCQHDHAVRVIPSADATLQAAFDAAYAGLRGPQSSASLSGTGATFADVRKFVTQAVASLQGTEQAKGQPTGGPAAPLLSLKAWWEQARKLRQHLEAAAALNAPASLPSGSDAQQLPAALTNLSIRKRGSGKGRPDNSSTGLKGLAAALSALDACADPEHHASTATCAEAMTRAFALYQSKVSSAYPARVHESALAAAQEVYSKDGSGPARNPHAARLRQACQAYWEDGRQQCGELSLTGNTCTLPPTKAQHKHSSGVLYWLADASGLQRRQAEDPFTLSAANSHGLDNPPAYHLTSRALTVDAQEHATALVDVTRGWVKGASQMSQLQLPPLGAESAAAAAAASSSPDTGGLSTAEFPPLLMGSAPTSKAHSKQLQAQLLEQERQEAYRAFLKDKCITIGIEYENLQGERFLWEGSS</sequence>
<proteinExistence type="inferred from homology"/>
<dbReference type="InterPro" id="IPR019354">
    <property type="entry name" value="SMG8-like"/>
</dbReference>
<evidence type="ECO:0000256" key="3">
    <source>
        <dbReference type="ARBA" id="ARBA00029509"/>
    </source>
</evidence>
<dbReference type="AlphaFoldDB" id="A0AAW1NUR2"/>
<feature type="compositionally biased region" description="Low complexity" evidence="4">
    <location>
        <begin position="168"/>
        <end position="181"/>
    </location>
</feature>
<name>A0AAW1NUR2_9CHLO</name>
<dbReference type="Pfam" id="PF10220">
    <property type="entry name" value="Smg8_Smg9"/>
    <property type="match status" value="1"/>
</dbReference>
<dbReference type="PANTHER" id="PTHR13091:SF0">
    <property type="entry name" value="NONSENSE-MEDIATED MRNA DECAY FACTOR SMG8"/>
    <property type="match status" value="1"/>
</dbReference>
<feature type="region of interest" description="Disordered" evidence="4">
    <location>
        <begin position="577"/>
        <end position="605"/>
    </location>
</feature>
<feature type="region of interest" description="Disordered" evidence="4">
    <location>
        <begin position="159"/>
        <end position="185"/>
    </location>
</feature>
<evidence type="ECO:0000313" key="5">
    <source>
        <dbReference type="EMBL" id="KAK9795510.1"/>
    </source>
</evidence>
<dbReference type="GO" id="GO:0000184">
    <property type="term" value="P:nuclear-transcribed mRNA catabolic process, nonsense-mediated decay"/>
    <property type="evidence" value="ECO:0007669"/>
    <property type="project" value="UniProtKB-KW"/>
</dbReference>
<feature type="region of interest" description="Disordered" evidence="4">
    <location>
        <begin position="359"/>
        <end position="378"/>
    </location>
</feature>
<keyword evidence="2" id="KW-0866">Nonsense-mediated mRNA decay</keyword>
<evidence type="ECO:0000256" key="4">
    <source>
        <dbReference type="SAM" id="MobiDB-lite"/>
    </source>
</evidence>
<evidence type="ECO:0000256" key="1">
    <source>
        <dbReference type="ARBA" id="ARBA00006443"/>
    </source>
</evidence>
<dbReference type="EMBL" id="JALJOQ010000128">
    <property type="protein sequence ID" value="KAK9795510.1"/>
    <property type="molecule type" value="Genomic_DNA"/>
</dbReference>
<organism evidence="5 6">
    <name type="scientific">Symbiochloris irregularis</name>
    <dbReference type="NCBI Taxonomy" id="706552"/>
    <lineage>
        <taxon>Eukaryota</taxon>
        <taxon>Viridiplantae</taxon>
        <taxon>Chlorophyta</taxon>
        <taxon>core chlorophytes</taxon>
        <taxon>Trebouxiophyceae</taxon>
        <taxon>Trebouxiales</taxon>
        <taxon>Trebouxiaceae</taxon>
        <taxon>Symbiochloris</taxon>
    </lineage>
</organism>
<protein>
    <recommendedName>
        <fullName evidence="3">Nonsense-mediated mRNA decay factor SMG8</fullName>
    </recommendedName>
</protein>
<comment type="similarity">
    <text evidence="1">Belongs to the SMG8 family.</text>
</comment>
<reference evidence="5 6" key="1">
    <citation type="journal article" date="2024" name="Nat. Commun.">
        <title>Phylogenomics reveals the evolutionary origins of lichenization in chlorophyte algae.</title>
        <authorList>
            <person name="Puginier C."/>
            <person name="Libourel C."/>
            <person name="Otte J."/>
            <person name="Skaloud P."/>
            <person name="Haon M."/>
            <person name="Grisel S."/>
            <person name="Petersen M."/>
            <person name="Berrin J.G."/>
            <person name="Delaux P.M."/>
            <person name="Dal Grande F."/>
            <person name="Keller J."/>
        </authorList>
    </citation>
    <scope>NUCLEOTIDE SEQUENCE [LARGE SCALE GENOMIC DNA]</scope>
    <source>
        <strain evidence="5 6">SAG 2036</strain>
    </source>
</reference>
<dbReference type="PANTHER" id="PTHR13091">
    <property type="entry name" value="AMPLIFIED IN BREAST CANCER 2-RELATED"/>
    <property type="match status" value="1"/>
</dbReference>